<feature type="transmembrane region" description="Helical" evidence="1">
    <location>
        <begin position="148"/>
        <end position="172"/>
    </location>
</feature>
<feature type="domain" description="DUF4126" evidence="2">
    <location>
        <begin position="7"/>
        <end position="178"/>
    </location>
</feature>
<dbReference type="InterPro" id="IPR025196">
    <property type="entry name" value="DUF4126"/>
</dbReference>
<sequence length="192" mass="20131">MKLIIDILQGLGLSQAAGIRPFLPALVAGAAARADLLIDLEGTDFAFMERPWWLALLAVAGILSLLIHRIIEGSIALSAALAGLCLGMGGLLFCALLSDDGYTWWPGIPAGVAGAWLSQTAVRDILGQAGARLDEHARGHLPIFAEGVAIVLAVLSIFAPPVALVSAGFFAWRVVIARRRGAGKHAGLRILR</sequence>
<proteinExistence type="predicted"/>
<accession>A0A6J7HEH7</accession>
<feature type="transmembrane region" description="Helical" evidence="1">
    <location>
        <begin position="75"/>
        <end position="98"/>
    </location>
</feature>
<feature type="transmembrane region" description="Helical" evidence="1">
    <location>
        <begin position="51"/>
        <end position="68"/>
    </location>
</feature>
<dbReference type="Pfam" id="PF13548">
    <property type="entry name" value="DUF4126"/>
    <property type="match status" value="1"/>
</dbReference>
<dbReference type="AlphaFoldDB" id="A0A6J7HEH7"/>
<keyword evidence="1" id="KW-1133">Transmembrane helix</keyword>
<protein>
    <submittedName>
        <fullName evidence="3">Unannotated protein</fullName>
    </submittedName>
</protein>
<dbReference type="EMBL" id="CAFBMX010000001">
    <property type="protein sequence ID" value="CAB4914680.1"/>
    <property type="molecule type" value="Genomic_DNA"/>
</dbReference>
<evidence type="ECO:0000256" key="1">
    <source>
        <dbReference type="SAM" id="Phobius"/>
    </source>
</evidence>
<evidence type="ECO:0000259" key="2">
    <source>
        <dbReference type="Pfam" id="PF13548"/>
    </source>
</evidence>
<gene>
    <name evidence="3" type="ORF">UFOPK3674_00152</name>
</gene>
<keyword evidence="1" id="KW-0472">Membrane</keyword>
<name>A0A6J7HEH7_9ZZZZ</name>
<keyword evidence="1" id="KW-0812">Transmembrane</keyword>
<organism evidence="3">
    <name type="scientific">freshwater metagenome</name>
    <dbReference type="NCBI Taxonomy" id="449393"/>
    <lineage>
        <taxon>unclassified sequences</taxon>
        <taxon>metagenomes</taxon>
        <taxon>ecological metagenomes</taxon>
    </lineage>
</organism>
<evidence type="ECO:0000313" key="3">
    <source>
        <dbReference type="EMBL" id="CAB4914680.1"/>
    </source>
</evidence>
<reference evidence="3" key="1">
    <citation type="submission" date="2020-05" db="EMBL/GenBank/DDBJ databases">
        <authorList>
            <person name="Chiriac C."/>
            <person name="Salcher M."/>
            <person name="Ghai R."/>
            <person name="Kavagutti S V."/>
        </authorList>
    </citation>
    <scope>NUCLEOTIDE SEQUENCE</scope>
</reference>